<sequence length="75" mass="7908">MALALVYPLPSDEGDSLPFFAESVAAGFPSPAAGYEANELNQPAEISKLPQIDALRAKGIPLWIPIILSATARSQ</sequence>
<dbReference type="AlphaFoldDB" id="A0AAW6BGR6"/>
<dbReference type="Proteomes" id="UP001212996">
    <property type="component" value="Unassembled WGS sequence"/>
</dbReference>
<dbReference type="RefSeq" id="WP_011146600.1">
    <property type="nucleotide sequence ID" value="NZ_CAWQKC010000117.1"/>
</dbReference>
<gene>
    <name evidence="1" type="ORF">PH362_04330</name>
</gene>
<evidence type="ECO:0000313" key="1">
    <source>
        <dbReference type="EMBL" id="MDB6371209.1"/>
    </source>
</evidence>
<dbReference type="GeneID" id="93366620"/>
<evidence type="ECO:0000313" key="2">
    <source>
        <dbReference type="Proteomes" id="UP001212996"/>
    </source>
</evidence>
<name>A0AAW6BGR6_9GAMM</name>
<proteinExistence type="predicted"/>
<dbReference type="EMBL" id="JAQMFO010000004">
    <property type="protein sequence ID" value="MDB6371209.1"/>
    <property type="molecule type" value="Genomic_DNA"/>
</dbReference>
<comment type="caution">
    <text evidence="1">The sequence shown here is derived from an EMBL/GenBank/DDBJ whole genome shotgun (WGS) entry which is preliminary data.</text>
</comment>
<accession>A0AAW6BGR6</accession>
<protein>
    <submittedName>
        <fullName evidence="1">Uncharacterized protein</fullName>
    </submittedName>
</protein>
<organism evidence="1 2">
    <name type="scientific">Photorhabdus bodei</name>
    <dbReference type="NCBI Taxonomy" id="2029681"/>
    <lineage>
        <taxon>Bacteria</taxon>
        <taxon>Pseudomonadati</taxon>
        <taxon>Pseudomonadota</taxon>
        <taxon>Gammaproteobacteria</taxon>
        <taxon>Enterobacterales</taxon>
        <taxon>Morganellaceae</taxon>
        <taxon>Photorhabdus</taxon>
    </lineage>
</organism>
<reference evidence="1" key="1">
    <citation type="submission" date="2023-01" db="EMBL/GenBank/DDBJ databases">
        <title>Genome sequencing of Photorhabdus bodei 09-20.</title>
        <authorList>
            <person name="Kalindamar S."/>
            <person name="Kumru S."/>
        </authorList>
    </citation>
    <scope>NUCLEOTIDE SEQUENCE</scope>
    <source>
        <strain evidence="1">09-20</strain>
    </source>
</reference>